<dbReference type="PANTHER" id="PTHR45831">
    <property type="entry name" value="LD24721P"/>
    <property type="match status" value="1"/>
</dbReference>
<dbReference type="PANTHER" id="PTHR45831:SF2">
    <property type="entry name" value="LD24721P"/>
    <property type="match status" value="1"/>
</dbReference>
<sequence>MAAKSCCFSSKNEQRNLDSFSTATKPQSDLQYSSLNLNQDYHECDEAHLIHSKSISYDGKRIDKNGEPKIKAAVSLTNLSDFDCNDLQNDSYSKNKWNKELLNPFQSKYLKTDDSREGQTKEKCNSSSTLSLHIAAYENFVEDDKSIDKSAGIKIQEKHGFEKLWKNAMQHGSTTKSEFEIPRQQNDEPLKPEVMQFKASQKLLNPKQQISSSNADNEKNVAESKFENLKAKANTLFKAAKYQEAIEMYDKILQISSLTSVNKATIYSNKSATNLMLKDGKSALKNAEESIKLWPNWWRGYYRLGRAQIELQEWSNAEKSLVKALALNSASKEIRDELGDVRSKIQLHSRPKFIDPSFREFKLHNPGFDSSPLDYEQFGKCVEEAAAKGSKTAQRHMNIWKNLNDSMIAFKKNDSAELVTALSKAIRLGYDIVEIPPSFKPLIMERFKAYPNELETVICYAQMNSKNPAVTKFLSKYTEMFPNDYYLWEAFIEACTTFIQDIDVAIKVAKMALALLPHPRFMYSYAVLLHKKFSKNFILLHDDLSLECIQAFDAYLAVVPDDDEKVPACHYQKGQYYISVYDYSNAYASIKAGEIAEKKQLPCFLPYNSQAYYQMKPMMKYFYELYKDESPENMYNRL</sequence>
<reference evidence="5" key="1">
    <citation type="submission" date="2022-11" db="UniProtKB">
        <authorList>
            <consortium name="WormBaseParasite"/>
        </authorList>
    </citation>
    <scope>IDENTIFICATION</scope>
</reference>
<dbReference type="InterPro" id="IPR047150">
    <property type="entry name" value="SGT"/>
</dbReference>
<dbReference type="SUPFAM" id="SSF48452">
    <property type="entry name" value="TPR-like"/>
    <property type="match status" value="1"/>
</dbReference>
<name>A0A914Q173_9BILA</name>
<dbReference type="GO" id="GO:0016020">
    <property type="term" value="C:membrane"/>
    <property type="evidence" value="ECO:0007669"/>
    <property type="project" value="TreeGrafter"/>
</dbReference>
<evidence type="ECO:0000256" key="2">
    <source>
        <dbReference type="ARBA" id="ARBA00022803"/>
    </source>
</evidence>
<dbReference type="AlphaFoldDB" id="A0A914Q173"/>
<keyword evidence="2" id="KW-0802">TPR repeat</keyword>
<keyword evidence="1" id="KW-0677">Repeat</keyword>
<evidence type="ECO:0000313" key="4">
    <source>
        <dbReference type="Proteomes" id="UP000887578"/>
    </source>
</evidence>
<dbReference type="GO" id="GO:0072380">
    <property type="term" value="C:TRC complex"/>
    <property type="evidence" value="ECO:0007669"/>
    <property type="project" value="TreeGrafter"/>
</dbReference>
<dbReference type="InterPro" id="IPR019734">
    <property type="entry name" value="TPR_rpt"/>
</dbReference>
<proteinExistence type="predicted"/>
<protein>
    <submittedName>
        <fullName evidence="5">Uncharacterized protein</fullName>
    </submittedName>
</protein>
<dbReference type="WBParaSite" id="PDA_v2.g2090.t1">
    <property type="protein sequence ID" value="PDA_v2.g2090.t1"/>
    <property type="gene ID" value="PDA_v2.g2090"/>
</dbReference>
<feature type="compositionally biased region" description="Polar residues" evidence="3">
    <location>
        <begin position="7"/>
        <end position="24"/>
    </location>
</feature>
<evidence type="ECO:0000313" key="5">
    <source>
        <dbReference type="WBParaSite" id="PDA_v2.g2090.t1"/>
    </source>
</evidence>
<accession>A0A914Q173</accession>
<dbReference type="GO" id="GO:0006620">
    <property type="term" value="P:post-translational protein targeting to endoplasmic reticulum membrane"/>
    <property type="evidence" value="ECO:0007669"/>
    <property type="project" value="TreeGrafter"/>
</dbReference>
<organism evidence="4 5">
    <name type="scientific">Panagrolaimus davidi</name>
    <dbReference type="NCBI Taxonomy" id="227884"/>
    <lineage>
        <taxon>Eukaryota</taxon>
        <taxon>Metazoa</taxon>
        <taxon>Ecdysozoa</taxon>
        <taxon>Nematoda</taxon>
        <taxon>Chromadorea</taxon>
        <taxon>Rhabditida</taxon>
        <taxon>Tylenchina</taxon>
        <taxon>Panagrolaimomorpha</taxon>
        <taxon>Panagrolaimoidea</taxon>
        <taxon>Panagrolaimidae</taxon>
        <taxon>Panagrolaimus</taxon>
    </lineage>
</organism>
<dbReference type="Gene3D" id="1.25.40.10">
    <property type="entry name" value="Tetratricopeptide repeat domain"/>
    <property type="match status" value="1"/>
</dbReference>
<dbReference type="GO" id="GO:0060090">
    <property type="term" value="F:molecular adaptor activity"/>
    <property type="evidence" value="ECO:0007669"/>
    <property type="project" value="TreeGrafter"/>
</dbReference>
<dbReference type="SMART" id="SM00028">
    <property type="entry name" value="TPR"/>
    <property type="match status" value="4"/>
</dbReference>
<evidence type="ECO:0000256" key="1">
    <source>
        <dbReference type="ARBA" id="ARBA00022737"/>
    </source>
</evidence>
<dbReference type="InterPro" id="IPR011990">
    <property type="entry name" value="TPR-like_helical_dom_sf"/>
</dbReference>
<dbReference type="Proteomes" id="UP000887578">
    <property type="component" value="Unplaced"/>
</dbReference>
<keyword evidence="4" id="KW-1185">Reference proteome</keyword>
<feature type="region of interest" description="Disordered" evidence="3">
    <location>
        <begin position="1"/>
        <end position="24"/>
    </location>
</feature>
<evidence type="ECO:0000256" key="3">
    <source>
        <dbReference type="SAM" id="MobiDB-lite"/>
    </source>
</evidence>